<gene>
    <name evidence="5" type="ORF">JF76_05090</name>
</gene>
<dbReference type="SMART" id="SM00420">
    <property type="entry name" value="HTH_DEOR"/>
    <property type="match status" value="1"/>
</dbReference>
<dbReference type="InterPro" id="IPR036388">
    <property type="entry name" value="WH-like_DNA-bd_sf"/>
</dbReference>
<dbReference type="SMART" id="SM01134">
    <property type="entry name" value="DeoRC"/>
    <property type="match status" value="1"/>
</dbReference>
<dbReference type="AlphaFoldDB" id="A0A0F4LH02"/>
<dbReference type="EMBL" id="JXBY01000013">
    <property type="protein sequence ID" value="KJY57524.1"/>
    <property type="molecule type" value="Genomic_DNA"/>
</dbReference>
<keyword evidence="1" id="KW-0805">Transcription regulation</keyword>
<dbReference type="SUPFAM" id="SSF100950">
    <property type="entry name" value="NagB/RpiA/CoA transferase-like"/>
    <property type="match status" value="1"/>
</dbReference>
<dbReference type="RefSeq" id="WP_045927698.1">
    <property type="nucleotide sequence ID" value="NZ_JBHSZS010000007.1"/>
</dbReference>
<dbReference type="GO" id="GO:0003700">
    <property type="term" value="F:DNA-binding transcription factor activity"/>
    <property type="evidence" value="ECO:0007669"/>
    <property type="project" value="InterPro"/>
</dbReference>
<dbReference type="Pfam" id="PF00455">
    <property type="entry name" value="DeoRC"/>
    <property type="match status" value="1"/>
</dbReference>
<dbReference type="SUPFAM" id="SSF46785">
    <property type="entry name" value="Winged helix' DNA-binding domain"/>
    <property type="match status" value="1"/>
</dbReference>
<keyword evidence="2" id="KW-0238">DNA-binding</keyword>
<dbReference type="STRING" id="1218493.JF76_05090"/>
<dbReference type="InterPro" id="IPR036390">
    <property type="entry name" value="WH_DNA-bd_sf"/>
</dbReference>
<evidence type="ECO:0000256" key="3">
    <source>
        <dbReference type="ARBA" id="ARBA00023163"/>
    </source>
</evidence>
<dbReference type="InterPro" id="IPR001034">
    <property type="entry name" value="DeoR_HTH"/>
</dbReference>
<evidence type="ECO:0000313" key="6">
    <source>
        <dbReference type="Proteomes" id="UP000033533"/>
    </source>
</evidence>
<dbReference type="PATRIC" id="fig|1218493.3.peg.541"/>
<dbReference type="PANTHER" id="PTHR30363">
    <property type="entry name" value="HTH-TYPE TRANSCRIPTIONAL REGULATOR SRLR-RELATED"/>
    <property type="match status" value="1"/>
</dbReference>
<sequence>MTQEERLRQIKQMLNKENHLSTRKLADYFKISFDTARRDVVRLTATGQAIRVHGGLVAIDRSDVPNFLMRSQIDSPVKTKMAKMAQRFIHPNQCDFIGPSTTLKKLCELICGANLQIVTNSIDNSLALMQSKLPSVRLLGGTMDKEDRFNYSIDSLELLHRLSFNTVFVGTSNIRSDGIYSAKMGDSELIKVACSRAKQVVVVAEKYKFDNQNTSPYMSIPLTKVDVLITDLPLSEKFQNSFSPKTQIISVLRK</sequence>
<evidence type="ECO:0000259" key="4">
    <source>
        <dbReference type="PROSITE" id="PS51000"/>
    </source>
</evidence>
<accession>A0A0F4LH02</accession>
<dbReference type="InterPro" id="IPR018356">
    <property type="entry name" value="Tscrpt_reg_HTH_DeoR_CS"/>
</dbReference>
<dbReference type="Pfam" id="PF08220">
    <property type="entry name" value="HTH_DeoR"/>
    <property type="match status" value="1"/>
</dbReference>
<dbReference type="HOGENOM" id="CLU_060699_2_0_9"/>
<comment type="caution">
    <text evidence="5">The sequence shown here is derived from an EMBL/GenBank/DDBJ whole genome shotgun (WGS) entry which is preliminary data.</text>
</comment>
<dbReference type="InterPro" id="IPR050313">
    <property type="entry name" value="Carb_Metab_HTH_regulators"/>
</dbReference>
<dbReference type="PROSITE" id="PS51000">
    <property type="entry name" value="HTH_DEOR_2"/>
    <property type="match status" value="1"/>
</dbReference>
<evidence type="ECO:0000313" key="5">
    <source>
        <dbReference type="EMBL" id="KJY57524.1"/>
    </source>
</evidence>
<dbReference type="InterPro" id="IPR014036">
    <property type="entry name" value="DeoR-like_C"/>
</dbReference>
<protein>
    <submittedName>
        <fullName evidence="5">Transcriptional regulator</fullName>
    </submittedName>
</protein>
<dbReference type="Proteomes" id="UP000033533">
    <property type="component" value="Unassembled WGS sequence"/>
</dbReference>
<dbReference type="Gene3D" id="1.10.10.10">
    <property type="entry name" value="Winged helix-like DNA-binding domain superfamily/Winged helix DNA-binding domain"/>
    <property type="match status" value="1"/>
</dbReference>
<dbReference type="Gene3D" id="3.40.50.10470">
    <property type="entry name" value="Translation initiation factor eif-2b, domain 2"/>
    <property type="match status" value="1"/>
</dbReference>
<dbReference type="OrthoDB" id="9798651at2"/>
<dbReference type="PANTHER" id="PTHR30363:SF51">
    <property type="entry name" value="HTH-TYPE TRANSCRIPTIONAL REPRESSOR GLCR"/>
    <property type="match status" value="1"/>
</dbReference>
<name>A0A0F4LH02_9LACO</name>
<organism evidence="5 6">
    <name type="scientific">Lactobacillus kullabergensis</name>
    <dbReference type="NCBI Taxonomy" id="1218493"/>
    <lineage>
        <taxon>Bacteria</taxon>
        <taxon>Bacillati</taxon>
        <taxon>Bacillota</taxon>
        <taxon>Bacilli</taxon>
        <taxon>Lactobacillales</taxon>
        <taxon>Lactobacillaceae</taxon>
        <taxon>Lactobacillus</taxon>
    </lineage>
</organism>
<dbReference type="InterPro" id="IPR042529">
    <property type="entry name" value="IF_2B-like_C"/>
</dbReference>
<feature type="domain" description="HTH deoR-type" evidence="4">
    <location>
        <begin position="3"/>
        <end position="58"/>
    </location>
</feature>
<evidence type="ECO:0000256" key="1">
    <source>
        <dbReference type="ARBA" id="ARBA00023015"/>
    </source>
</evidence>
<proteinExistence type="predicted"/>
<dbReference type="PROSITE" id="PS00894">
    <property type="entry name" value="HTH_DEOR_1"/>
    <property type="match status" value="1"/>
</dbReference>
<reference evidence="5 6" key="1">
    <citation type="submission" date="2014-12" db="EMBL/GenBank/DDBJ databases">
        <title>Comparative genomics of the lactic acid bacteria isolated from the honey bee gut.</title>
        <authorList>
            <person name="Ellegaard K.M."/>
            <person name="Tamarit D."/>
            <person name="Javelind E."/>
            <person name="Olofsson T."/>
            <person name="Andersson S.G."/>
            <person name="Vasquez A."/>
        </authorList>
    </citation>
    <scope>NUCLEOTIDE SEQUENCE [LARGE SCALE GENOMIC DNA]</scope>
    <source>
        <strain evidence="5 6">Biut2</strain>
    </source>
</reference>
<evidence type="ECO:0000256" key="2">
    <source>
        <dbReference type="ARBA" id="ARBA00023125"/>
    </source>
</evidence>
<dbReference type="GO" id="GO:0003677">
    <property type="term" value="F:DNA binding"/>
    <property type="evidence" value="ECO:0007669"/>
    <property type="project" value="UniProtKB-KW"/>
</dbReference>
<keyword evidence="3" id="KW-0804">Transcription</keyword>
<dbReference type="InterPro" id="IPR037171">
    <property type="entry name" value="NagB/RpiA_transferase-like"/>
</dbReference>